<dbReference type="EMBL" id="RXHI01000018">
    <property type="protein sequence ID" value="RUA22353.1"/>
    <property type="molecule type" value="Genomic_DNA"/>
</dbReference>
<accession>A0A432JJA1</accession>
<reference evidence="1" key="1">
    <citation type="submission" date="2018-12" db="EMBL/GenBank/DDBJ databases">
        <authorList>
            <person name="Jadhav K."/>
            <person name="Kushwaha B."/>
            <person name="Jadhav I."/>
        </authorList>
    </citation>
    <scope>NUCLEOTIDE SEQUENCE [LARGE SCALE GENOMIC DNA]</scope>
    <source>
        <strain evidence="1">SBS 10</strain>
    </source>
</reference>
<dbReference type="AlphaFoldDB" id="A0A432JJA1"/>
<organism evidence="1">
    <name type="scientific">Billgrantia gudaonensis</name>
    <dbReference type="NCBI Taxonomy" id="376427"/>
    <lineage>
        <taxon>Bacteria</taxon>
        <taxon>Pseudomonadati</taxon>
        <taxon>Pseudomonadota</taxon>
        <taxon>Gammaproteobacteria</taxon>
        <taxon>Oceanospirillales</taxon>
        <taxon>Halomonadaceae</taxon>
        <taxon>Billgrantia</taxon>
    </lineage>
</organism>
<evidence type="ECO:0000313" key="1">
    <source>
        <dbReference type="EMBL" id="RUA22353.1"/>
    </source>
</evidence>
<gene>
    <name evidence="1" type="ORF">DSL92_06135</name>
</gene>
<name>A0A432JJA1_9GAMM</name>
<sequence>MRRAFLCGTDAVSGQSYEHRRGWIADRGKDTYLLTASYPANLKRRLAENSRQRPSRAALVCCSTLAPQVPPDPTAIVRGTFRTAPMR</sequence>
<proteinExistence type="predicted"/>
<protein>
    <submittedName>
        <fullName evidence="1">Uncharacterized protein</fullName>
    </submittedName>
</protein>
<comment type="caution">
    <text evidence="1">The sequence shown here is derived from an EMBL/GenBank/DDBJ whole genome shotgun (WGS) entry which is preliminary data.</text>
</comment>